<keyword evidence="11" id="KW-1185">Reference proteome</keyword>
<dbReference type="EMBL" id="KN847477">
    <property type="protein sequence ID" value="KIX05911.1"/>
    <property type="molecule type" value="Genomic_DNA"/>
</dbReference>
<evidence type="ECO:0000256" key="1">
    <source>
        <dbReference type="ARBA" id="ARBA00004123"/>
    </source>
</evidence>
<dbReference type="Gene3D" id="3.40.50.300">
    <property type="entry name" value="P-loop containing nucleotide triphosphate hydrolases"/>
    <property type="match status" value="1"/>
</dbReference>
<comment type="subcellular location">
    <subcellularLocation>
        <location evidence="1">Nucleus</location>
    </subcellularLocation>
</comment>
<dbReference type="GO" id="GO:0003689">
    <property type="term" value="F:DNA clamp loader activity"/>
    <property type="evidence" value="ECO:0007669"/>
    <property type="project" value="TreeGrafter"/>
</dbReference>
<dbReference type="PANTHER" id="PTHR12172">
    <property type="entry name" value="CELL CYCLE CHECKPOINT PROTEIN RAD17"/>
    <property type="match status" value="1"/>
</dbReference>
<dbReference type="InterPro" id="IPR057927">
    <property type="entry name" value="RAD24-like_helical"/>
</dbReference>
<dbReference type="HOGENOM" id="CLU_006397_0_0_1"/>
<evidence type="ECO:0000256" key="3">
    <source>
        <dbReference type="ARBA" id="ARBA00022741"/>
    </source>
</evidence>
<gene>
    <name evidence="10" type="ORF">Z518_03885</name>
</gene>
<dbReference type="Pfam" id="PF25812">
    <property type="entry name" value="RAD24_helical"/>
    <property type="match status" value="1"/>
</dbReference>
<dbReference type="PANTHER" id="PTHR12172:SF0">
    <property type="entry name" value="CELL CYCLE CHECKPOINT PROTEIN RAD17"/>
    <property type="match status" value="1"/>
</dbReference>
<dbReference type="GeneID" id="25291956"/>
<dbReference type="GO" id="GO:0003682">
    <property type="term" value="F:chromatin binding"/>
    <property type="evidence" value="ECO:0007669"/>
    <property type="project" value="TreeGrafter"/>
</dbReference>
<feature type="compositionally biased region" description="Gly residues" evidence="8">
    <location>
        <begin position="837"/>
        <end position="848"/>
    </location>
</feature>
<dbReference type="STRING" id="1442369.A0A0D2IRZ6"/>
<keyword evidence="6" id="KW-0539">Nucleus</keyword>
<feature type="compositionally biased region" description="Basic residues" evidence="8">
    <location>
        <begin position="1"/>
        <end position="11"/>
    </location>
</feature>
<dbReference type="InterPro" id="IPR004582">
    <property type="entry name" value="Checkpoint_prot_Rad17_Rad24"/>
</dbReference>
<dbReference type="Pfam" id="PF03215">
    <property type="entry name" value="Rad17"/>
    <property type="match status" value="1"/>
</dbReference>
<dbReference type="GO" id="GO:0005634">
    <property type="term" value="C:nucleus"/>
    <property type="evidence" value="ECO:0007669"/>
    <property type="project" value="UniProtKB-SubCell"/>
</dbReference>
<evidence type="ECO:0000313" key="11">
    <source>
        <dbReference type="Proteomes" id="UP000053617"/>
    </source>
</evidence>
<evidence type="ECO:0000256" key="5">
    <source>
        <dbReference type="ARBA" id="ARBA00022840"/>
    </source>
</evidence>
<organism evidence="10 11">
    <name type="scientific">Rhinocladiella mackenziei CBS 650.93</name>
    <dbReference type="NCBI Taxonomy" id="1442369"/>
    <lineage>
        <taxon>Eukaryota</taxon>
        <taxon>Fungi</taxon>
        <taxon>Dikarya</taxon>
        <taxon>Ascomycota</taxon>
        <taxon>Pezizomycotina</taxon>
        <taxon>Eurotiomycetes</taxon>
        <taxon>Chaetothyriomycetidae</taxon>
        <taxon>Chaetothyriales</taxon>
        <taxon>Herpotrichiellaceae</taxon>
        <taxon>Rhinocladiella</taxon>
    </lineage>
</organism>
<evidence type="ECO:0000256" key="8">
    <source>
        <dbReference type="SAM" id="MobiDB-lite"/>
    </source>
</evidence>
<dbReference type="InterPro" id="IPR027417">
    <property type="entry name" value="P-loop_NTPase"/>
</dbReference>
<reference evidence="10 11" key="1">
    <citation type="submission" date="2015-01" db="EMBL/GenBank/DDBJ databases">
        <title>The Genome Sequence of Rhinocladiella mackenzie CBS 650.93.</title>
        <authorList>
            <consortium name="The Broad Institute Genomics Platform"/>
            <person name="Cuomo C."/>
            <person name="de Hoog S."/>
            <person name="Gorbushina A."/>
            <person name="Stielow B."/>
            <person name="Teixiera M."/>
            <person name="Abouelleil A."/>
            <person name="Chapman S.B."/>
            <person name="Priest M."/>
            <person name="Young S.K."/>
            <person name="Wortman J."/>
            <person name="Nusbaum C."/>
            <person name="Birren B."/>
        </authorList>
    </citation>
    <scope>NUCLEOTIDE SEQUENCE [LARGE SCALE GENOMIC DNA]</scope>
    <source>
        <strain evidence="10 11">CBS 650.93</strain>
    </source>
</reference>
<evidence type="ECO:0000256" key="6">
    <source>
        <dbReference type="ARBA" id="ARBA00023242"/>
    </source>
</evidence>
<feature type="domain" description="Checkpoint protein RAD24-like helical bundle" evidence="9">
    <location>
        <begin position="513"/>
        <end position="614"/>
    </location>
</feature>
<accession>A0A0D2IRZ6</accession>
<keyword evidence="3" id="KW-0547">Nucleotide-binding</keyword>
<keyword evidence="7" id="KW-0131">Cell cycle</keyword>
<evidence type="ECO:0000313" key="10">
    <source>
        <dbReference type="EMBL" id="KIX05911.1"/>
    </source>
</evidence>
<keyword evidence="5" id="KW-0067">ATP-binding</keyword>
<protein>
    <recommendedName>
        <fullName evidence="9">Checkpoint protein RAD24-like helical bundle domain-containing protein</fullName>
    </recommendedName>
</protein>
<dbReference type="SUPFAM" id="SSF52540">
    <property type="entry name" value="P-loop containing nucleoside triphosphate hydrolases"/>
    <property type="match status" value="1"/>
</dbReference>
<dbReference type="GO" id="GO:0005524">
    <property type="term" value="F:ATP binding"/>
    <property type="evidence" value="ECO:0007669"/>
    <property type="project" value="UniProtKB-KW"/>
</dbReference>
<dbReference type="Proteomes" id="UP000053617">
    <property type="component" value="Unassembled WGS sequence"/>
</dbReference>
<feature type="compositionally biased region" description="Polar residues" evidence="8">
    <location>
        <begin position="43"/>
        <end position="53"/>
    </location>
</feature>
<proteinExistence type="inferred from homology"/>
<dbReference type="GO" id="GO:0033314">
    <property type="term" value="P:mitotic DNA replication checkpoint signaling"/>
    <property type="evidence" value="ECO:0007669"/>
    <property type="project" value="TreeGrafter"/>
</dbReference>
<name>A0A0D2IRZ6_9EURO</name>
<dbReference type="OrthoDB" id="10265971at2759"/>
<dbReference type="GO" id="GO:0000077">
    <property type="term" value="P:DNA damage checkpoint signaling"/>
    <property type="evidence" value="ECO:0007669"/>
    <property type="project" value="TreeGrafter"/>
</dbReference>
<evidence type="ECO:0000259" key="9">
    <source>
        <dbReference type="Pfam" id="PF25812"/>
    </source>
</evidence>
<dbReference type="AlphaFoldDB" id="A0A0D2IRZ6"/>
<comment type="similarity">
    <text evidence="2">Belongs to the rad17/RAD24 family.</text>
</comment>
<evidence type="ECO:0000256" key="4">
    <source>
        <dbReference type="ARBA" id="ARBA00022763"/>
    </source>
</evidence>
<dbReference type="GO" id="GO:0006281">
    <property type="term" value="P:DNA repair"/>
    <property type="evidence" value="ECO:0007669"/>
    <property type="project" value="InterPro"/>
</dbReference>
<feature type="compositionally biased region" description="Basic residues" evidence="8">
    <location>
        <begin position="55"/>
        <end position="65"/>
    </location>
</feature>
<feature type="region of interest" description="Disordered" evidence="8">
    <location>
        <begin position="1"/>
        <end position="133"/>
    </location>
</feature>
<evidence type="ECO:0000256" key="7">
    <source>
        <dbReference type="ARBA" id="ARBA00023306"/>
    </source>
</evidence>
<feature type="compositionally biased region" description="Acidic residues" evidence="8">
    <location>
        <begin position="115"/>
        <end position="133"/>
    </location>
</feature>
<keyword evidence="4" id="KW-0227">DNA damage</keyword>
<feature type="region of interest" description="Disordered" evidence="8">
    <location>
        <begin position="816"/>
        <end position="883"/>
    </location>
</feature>
<dbReference type="VEuPathDB" id="FungiDB:Z518_03885"/>
<sequence length="903" mass="98970">MASRPAKRQRRATIVLSDDSDDVELPSPNVSKPSLQREITLDGRTSQTVSPTKPTKGKSISKRATPKASPKSSPEKTRKKTRSKTEPDQSRSLHNFFGKATEEQRWTRKSATPDLDLENGELGDAIEDDDLSDETLQDLRPRTDRASATLDRQKPTVPAIANLKNISNAGSLPSSQRFVRTTASRRGIANIGDQVHVPNQDRRPWADRYGPNNLEELVVHKKKVADVQNWLQGKINGSNSQKILTLKGPAGSGKTTTVSLLAKAMGLQMVQWHNPTVSETGASNSIAHQFDEFLNRGGYFGSLSFEHDSLDSECADQDPDHRVLVIEEFPANTTSNSTTLQSFRNVILQFLARARMASSSTFGGQRLPNDSVPPVVVIISETLLSSSTAFADGFTAHRLLGAEILNHPFVTVMEFNPVAPTFVTKALDLVIKKEARDSRRRRIPGPAVIQRLVEMGDVRNAVNSLEFLCVRGGDGSEWSGTVAAKTKKTSRDKDSVLLTEMEKNSLQLVSQRETTLDMFHAAGRIVYNKREDPRVRDTRAEPPPKPPDHLMHLYTPKTSQVDIEALLSETGTDIQTFISTLHENYILSCNGDHFEGSFDGCSDILSTADILNPENRPLRRGNTNPNAGVIQARVQAGSSDTLRQDEIGFHVATRGLLFNLPYPVNRANPPGGKRGDNFKMFYPASLRLWKPTEEMESLIEMFVHGDSSARADFRSGSGSVIPGVDGGVASWRTRTFTATRIPTIKSKSGTELGKQDGNDDDDDHELAPYSLPIHHAKDTLTLEILPFMTRIYAAKDHDISILERITRFNPSGFISSAAGEDGFEEDEHNDNDSGSAAGIGIGSIGTGVGPVPAPTQFKASSSGLRRNTMPRPGGQQKHDPSAAALNDVAVEKLYISDDDIEDY</sequence>
<dbReference type="RefSeq" id="XP_013273047.1">
    <property type="nucleotide sequence ID" value="XM_013417593.1"/>
</dbReference>
<evidence type="ECO:0000256" key="2">
    <source>
        <dbReference type="ARBA" id="ARBA00006168"/>
    </source>
</evidence>